<dbReference type="Gene3D" id="3.40.50.300">
    <property type="entry name" value="P-loop containing nucleotide triphosphate hydrolases"/>
    <property type="match status" value="3"/>
</dbReference>
<dbReference type="InterPro" id="IPR014808">
    <property type="entry name" value="DNA_replication_fac_Dna2_N"/>
</dbReference>
<evidence type="ECO:0000256" key="15">
    <source>
        <dbReference type="ARBA" id="ARBA00023004"/>
    </source>
</evidence>
<feature type="domain" description="DNA2/NAM7 helicase-like C-terminal" evidence="25">
    <location>
        <begin position="897"/>
        <end position="1114"/>
    </location>
</feature>
<gene>
    <name evidence="27" type="primary">8231170</name>
    <name evidence="26" type="ORF">Phum_PHUM444960</name>
</gene>
<keyword evidence="18" id="KW-0234">DNA repair</keyword>
<dbReference type="InterPro" id="IPR018860">
    <property type="entry name" value="APC_suCDC26"/>
</dbReference>
<keyword evidence="19" id="KW-0539">Nucleus</keyword>
<dbReference type="GO" id="GO:0043139">
    <property type="term" value="F:5'-3' DNA helicase activity"/>
    <property type="evidence" value="ECO:0007669"/>
    <property type="project" value="TreeGrafter"/>
</dbReference>
<name>E0VU37_PEDHC</name>
<dbReference type="PANTHER" id="PTHR43788:SF8">
    <property type="entry name" value="DNA-BINDING PROTEIN SMUBP-2"/>
    <property type="match status" value="1"/>
</dbReference>
<evidence type="ECO:0000313" key="27">
    <source>
        <dbReference type="EnsemblMetazoa" id="PHUM444960-PA"/>
    </source>
</evidence>
<dbReference type="InterPro" id="IPR041677">
    <property type="entry name" value="DNA2/NAM7_AAA_11"/>
</dbReference>
<keyword evidence="13 26" id="KW-0347">Helicase</keyword>
<evidence type="ECO:0000256" key="6">
    <source>
        <dbReference type="ARBA" id="ARBA00022705"/>
    </source>
</evidence>
<reference evidence="26" key="2">
    <citation type="submission" date="2007-04" db="EMBL/GenBank/DDBJ databases">
        <title>The genome of the human body louse.</title>
        <authorList>
            <consortium name="The Human Body Louse Genome Consortium"/>
            <person name="Kirkness E."/>
            <person name="Walenz B."/>
            <person name="Hass B."/>
            <person name="Bruggner R."/>
            <person name="Strausberg R."/>
        </authorList>
    </citation>
    <scope>NUCLEOTIDE SEQUENCE</scope>
    <source>
        <strain evidence="26">USDA</strain>
    </source>
</reference>
<keyword evidence="20" id="KW-0511">Multifunctional enzyme</keyword>
<evidence type="ECO:0000256" key="19">
    <source>
        <dbReference type="ARBA" id="ARBA00023242"/>
    </source>
</evidence>
<evidence type="ECO:0000256" key="22">
    <source>
        <dbReference type="SAM" id="MobiDB-lite"/>
    </source>
</evidence>
<dbReference type="GO" id="GO:0006281">
    <property type="term" value="P:DNA repair"/>
    <property type="evidence" value="ECO:0007669"/>
    <property type="project" value="UniProtKB-KW"/>
</dbReference>
<dbReference type="InterPro" id="IPR047187">
    <property type="entry name" value="SF1_C_Upf1"/>
</dbReference>
<dbReference type="CDD" id="cd22318">
    <property type="entry name" value="DNA2_N-like"/>
    <property type="match status" value="1"/>
</dbReference>
<evidence type="ECO:0000256" key="21">
    <source>
        <dbReference type="ARBA" id="ARBA00047995"/>
    </source>
</evidence>
<evidence type="ECO:0000256" key="2">
    <source>
        <dbReference type="ARBA" id="ARBA00004123"/>
    </source>
</evidence>
<dbReference type="InterPro" id="IPR011604">
    <property type="entry name" value="PDDEXK-like_dom_sf"/>
</dbReference>
<dbReference type="RefSeq" id="XP_002429631.1">
    <property type="nucleotide sequence ID" value="XM_002429586.1"/>
</dbReference>
<dbReference type="InterPro" id="IPR026851">
    <property type="entry name" value="Dna2/JHS1_DEXXQ-box"/>
</dbReference>
<reference evidence="27" key="3">
    <citation type="submission" date="2021-02" db="UniProtKB">
        <authorList>
            <consortium name="EnsemblMetazoa"/>
        </authorList>
    </citation>
    <scope>IDENTIFICATION</scope>
    <source>
        <strain evidence="27">USDA</strain>
    </source>
</reference>
<dbReference type="InParanoid" id="E0VU37"/>
<evidence type="ECO:0000256" key="5">
    <source>
        <dbReference type="ARBA" id="ARBA00022485"/>
    </source>
</evidence>
<dbReference type="Pfam" id="PF13087">
    <property type="entry name" value="AAA_12"/>
    <property type="match status" value="1"/>
</dbReference>
<dbReference type="InterPro" id="IPR041679">
    <property type="entry name" value="DNA2/NAM7-like_C"/>
</dbReference>
<evidence type="ECO:0000256" key="4">
    <source>
        <dbReference type="ARBA" id="ARBA00012551"/>
    </source>
</evidence>
<dbReference type="AlphaFoldDB" id="E0VU37"/>
<evidence type="ECO:0000256" key="11">
    <source>
        <dbReference type="ARBA" id="ARBA00022786"/>
    </source>
</evidence>
<dbReference type="Pfam" id="PF08696">
    <property type="entry name" value="Dna2"/>
    <property type="match status" value="1"/>
</dbReference>
<dbReference type="GO" id="GO:0004518">
    <property type="term" value="F:nuclease activity"/>
    <property type="evidence" value="ECO:0007669"/>
    <property type="project" value="UniProtKB-KW"/>
</dbReference>
<keyword evidence="15" id="KW-0408">Iron</keyword>
<comment type="cofactor">
    <cofactor evidence="1">
        <name>[4Fe-4S] cluster</name>
        <dbReference type="ChEBI" id="CHEBI:49883"/>
    </cofactor>
</comment>
<keyword evidence="6" id="KW-0235">DNA replication</keyword>
<dbReference type="GO" id="GO:0046872">
    <property type="term" value="F:metal ion binding"/>
    <property type="evidence" value="ECO:0007669"/>
    <property type="project" value="UniProtKB-KW"/>
</dbReference>
<evidence type="ECO:0000256" key="10">
    <source>
        <dbReference type="ARBA" id="ARBA00022763"/>
    </source>
</evidence>
<keyword evidence="17" id="KW-0238">DNA-binding</keyword>
<keyword evidence="11" id="KW-0833">Ubl conjugation pathway</keyword>
<evidence type="ECO:0000259" key="25">
    <source>
        <dbReference type="Pfam" id="PF13087"/>
    </source>
</evidence>
<evidence type="ECO:0000256" key="14">
    <source>
        <dbReference type="ARBA" id="ARBA00022840"/>
    </source>
</evidence>
<reference evidence="26" key="1">
    <citation type="submission" date="2007-04" db="EMBL/GenBank/DDBJ databases">
        <title>Annotation of Pediculus humanus corporis strain USDA.</title>
        <authorList>
            <person name="Kirkness E."/>
            <person name="Hannick L."/>
            <person name="Hass B."/>
            <person name="Bruggner R."/>
            <person name="Lawson D."/>
            <person name="Bidwell S."/>
            <person name="Joardar V."/>
            <person name="Caler E."/>
            <person name="Walenz B."/>
            <person name="Inman J."/>
            <person name="Schobel S."/>
            <person name="Galinsky K."/>
            <person name="Amedeo P."/>
            <person name="Strausberg R."/>
        </authorList>
    </citation>
    <scope>NUCLEOTIDE SEQUENCE</scope>
    <source>
        <strain evidence="26">USDA</strain>
    </source>
</reference>
<evidence type="ECO:0000256" key="7">
    <source>
        <dbReference type="ARBA" id="ARBA00022722"/>
    </source>
</evidence>
<dbReference type="GO" id="GO:0005524">
    <property type="term" value="F:ATP binding"/>
    <property type="evidence" value="ECO:0007669"/>
    <property type="project" value="UniProtKB-KW"/>
</dbReference>
<dbReference type="EnsemblMetazoa" id="PHUM444960-RA">
    <property type="protein sequence ID" value="PHUM444960-PA"/>
    <property type="gene ID" value="PHUM444960"/>
</dbReference>
<dbReference type="FunCoup" id="E0VU37">
    <property type="interactions" value="1073"/>
</dbReference>
<dbReference type="EC" id="3.6.4.12" evidence="4"/>
<evidence type="ECO:0000256" key="1">
    <source>
        <dbReference type="ARBA" id="ARBA00001966"/>
    </source>
</evidence>
<keyword evidence="12" id="KW-0378">Hydrolase</keyword>
<dbReference type="eggNOG" id="KOG1805">
    <property type="taxonomic scope" value="Eukaryota"/>
</dbReference>
<dbReference type="HOGENOM" id="CLU_001666_2_0_1"/>
<evidence type="ECO:0000256" key="9">
    <source>
        <dbReference type="ARBA" id="ARBA00022741"/>
    </source>
</evidence>
<evidence type="ECO:0000256" key="17">
    <source>
        <dbReference type="ARBA" id="ARBA00023125"/>
    </source>
</evidence>
<dbReference type="OMA" id="NYCEAAI"/>
<dbReference type="Pfam" id="PF10471">
    <property type="entry name" value="ANAPC_CDC26"/>
    <property type="match status" value="1"/>
</dbReference>
<dbReference type="InterPro" id="IPR050534">
    <property type="entry name" value="Coronavir_polyprotein_1ab"/>
</dbReference>
<evidence type="ECO:0000256" key="16">
    <source>
        <dbReference type="ARBA" id="ARBA00023014"/>
    </source>
</evidence>
<comment type="catalytic activity">
    <reaction evidence="21">
        <text>ATP + H2O = ADP + phosphate + H(+)</text>
        <dbReference type="Rhea" id="RHEA:13065"/>
        <dbReference type="ChEBI" id="CHEBI:15377"/>
        <dbReference type="ChEBI" id="CHEBI:15378"/>
        <dbReference type="ChEBI" id="CHEBI:30616"/>
        <dbReference type="ChEBI" id="CHEBI:43474"/>
        <dbReference type="ChEBI" id="CHEBI:456216"/>
        <dbReference type="EC" id="3.6.4.12"/>
    </reaction>
</comment>
<dbReference type="GO" id="GO:0017116">
    <property type="term" value="F:single-stranded DNA helicase activity"/>
    <property type="evidence" value="ECO:0007669"/>
    <property type="project" value="InterPro"/>
</dbReference>
<dbReference type="GO" id="GO:0003677">
    <property type="term" value="F:DNA binding"/>
    <property type="evidence" value="ECO:0007669"/>
    <property type="project" value="UniProtKB-KW"/>
</dbReference>
<dbReference type="OrthoDB" id="306218at2759"/>
<dbReference type="CTD" id="8231170"/>
<accession>E0VU37</accession>
<keyword evidence="7" id="KW-0540">Nuclease</keyword>
<dbReference type="Gene3D" id="3.90.320.10">
    <property type="match status" value="1"/>
</dbReference>
<dbReference type="GO" id="GO:0016787">
    <property type="term" value="F:hydrolase activity"/>
    <property type="evidence" value="ECO:0007669"/>
    <property type="project" value="UniProtKB-KW"/>
</dbReference>
<evidence type="ECO:0000313" key="28">
    <source>
        <dbReference type="Proteomes" id="UP000009046"/>
    </source>
</evidence>
<dbReference type="Proteomes" id="UP000009046">
    <property type="component" value="Unassembled WGS sequence"/>
</dbReference>
<evidence type="ECO:0000256" key="8">
    <source>
        <dbReference type="ARBA" id="ARBA00022723"/>
    </source>
</evidence>
<keyword evidence="8" id="KW-0479">Metal-binding</keyword>
<evidence type="ECO:0000259" key="24">
    <source>
        <dbReference type="Pfam" id="PF13086"/>
    </source>
</evidence>
<organism>
    <name type="scientific">Pediculus humanus subsp. corporis</name>
    <name type="common">Body louse</name>
    <dbReference type="NCBI Taxonomy" id="121224"/>
    <lineage>
        <taxon>Eukaryota</taxon>
        <taxon>Metazoa</taxon>
        <taxon>Ecdysozoa</taxon>
        <taxon>Arthropoda</taxon>
        <taxon>Hexapoda</taxon>
        <taxon>Insecta</taxon>
        <taxon>Pterygota</taxon>
        <taxon>Neoptera</taxon>
        <taxon>Paraneoptera</taxon>
        <taxon>Psocodea</taxon>
        <taxon>Troctomorpha</taxon>
        <taxon>Phthiraptera</taxon>
        <taxon>Anoplura</taxon>
        <taxon>Pediculidae</taxon>
        <taxon>Pediculus</taxon>
    </lineage>
</organism>
<evidence type="ECO:0000256" key="18">
    <source>
        <dbReference type="ARBA" id="ARBA00023204"/>
    </source>
</evidence>
<dbReference type="GeneID" id="8231170"/>
<dbReference type="VEuPathDB" id="VectorBase:PHUM444960"/>
<proteinExistence type="inferred from homology"/>
<dbReference type="KEGG" id="phu:Phum_PHUM444960"/>
<dbReference type="PANTHER" id="PTHR43788">
    <property type="entry name" value="DNA2/NAM7 HELICASE FAMILY MEMBER"/>
    <property type="match status" value="1"/>
</dbReference>
<dbReference type="EMBL" id="DS235779">
    <property type="protein sequence ID" value="EEB16893.1"/>
    <property type="molecule type" value="Genomic_DNA"/>
</dbReference>
<dbReference type="Pfam" id="PF13086">
    <property type="entry name" value="AAA_11"/>
    <property type="match status" value="2"/>
</dbReference>
<evidence type="ECO:0000256" key="13">
    <source>
        <dbReference type="ARBA" id="ARBA00022806"/>
    </source>
</evidence>
<dbReference type="GO" id="GO:0051539">
    <property type="term" value="F:4 iron, 4 sulfur cluster binding"/>
    <property type="evidence" value="ECO:0007669"/>
    <property type="project" value="UniProtKB-KW"/>
</dbReference>
<evidence type="ECO:0000313" key="26">
    <source>
        <dbReference type="EMBL" id="EEB16893.1"/>
    </source>
</evidence>
<feature type="domain" description="DNA2/NAM7 helicase helicase" evidence="24">
    <location>
        <begin position="827"/>
        <end position="887"/>
    </location>
</feature>
<keyword evidence="28" id="KW-1185">Reference proteome</keyword>
<feature type="domain" description="DNA replication factor Dna2 N-terminal" evidence="23">
    <location>
        <begin position="229"/>
        <end position="424"/>
    </location>
</feature>
<evidence type="ECO:0000256" key="12">
    <source>
        <dbReference type="ARBA" id="ARBA00022801"/>
    </source>
</evidence>
<keyword evidence="16" id="KW-0411">Iron-sulfur</keyword>
<dbReference type="CDD" id="cd18041">
    <property type="entry name" value="DEXXQc_DNA2"/>
    <property type="match status" value="1"/>
</dbReference>
<dbReference type="STRING" id="121224.E0VU37"/>
<keyword evidence="9" id="KW-0547">Nucleotide-binding</keyword>
<sequence length="1157" mass="132443">MIRRSPTRIELKIDDLQEFERVKEKLVEKKKEEETKKQGGKTRDERIGYYIRQKSLMENHKPPRKLKQSQLSAFWTKQTNVKRNNSPPQECKRKREINDENCESPVKKISLEPTFCSPDIFAENFENVFECGSSNAASNKDVDKENQYQDHLDGIFFEDFENNPFLSPKKEKSEKNVLTENCSQSSDENNWCTTFSDLNFEKPLKCKILKFAVVTAGRCEQVLEVEDVKSGQKGICRLRDVWTFSLVSLHDVVVIQAKLSDDGWIVNNKTGYIILNSDNFVSSTSLVSAMFCMRQGLFNYFYKGMEPGSNQKMLIGRMIHEFFQKCLKTRSCTDENVKEMVSDFLGSHDYLLDFYFSGMKSEEIEREIESFAPSVRDFLDVYMKGKRKPVGKNFAGGIEEILDIEELIKSPNLGLQGRIDVTVKIKSKNKERVAPLELKTGKASFSNAHKSQLILYVLLMNEMGRDVESGLLLYLKEGIMEEIVPSRDEIRNLLLLRNRLIGYYKTLKNHELPEPVRNISSCNKCPYLRVCTSYLKSENYYETHPLRGLDTPDIKPSHLNYFNEWNKMLWLEFGDESQKDAENAELTNLKLNSQVEILGEGFKCVFVGGSAIEKFEKILATETFVHVINDKNERVGAGRIADFTSTTITLTIDKKLKESSNVYKVTSFKFNFLNLHLSNLGRLLNEEHENLREIVIDKKAPKFEEKFNKKTFKDNCFKILKKLNKEQQKAVVKSILCNEYLLIKGPPGTGKTETTASLVKVFLALGKTVLIAGHTHSSVDNILLRLSDVEYLRLGPLKSIKKILHDKSFSKLIENCGSAEDVRKLYDRKVIASTCLGLDSDFIAKKKFDVCIVDESSQVLQSEILRPLFCSDKFILVGDEDQLPPIVRNLEAKESGMSESLFDRLSNENTVVKLKYQYRMNSCINSLANYLAYGGLLECADDKVANATLNIRNEESYDKLQEWIRDVFSPNLDKSVVFVNTSNYFSRGKTLENKKNERSSALESNIIKKLIKSSLEFGTSETDVGVIAPFADQIALLKKKLRGSNLNNVELNTVDQYQGRDKEMIFFSCGKENRWNGSSSSSSEISKSELLNDLKRVTVTVTRAKRKLVVVGDRKTVERYEPFQKLLKGLNDSAFVDLMEGQKDFSWSEFHEDGEIW</sequence>
<dbReference type="GO" id="GO:0005680">
    <property type="term" value="C:anaphase-promoting complex"/>
    <property type="evidence" value="ECO:0007669"/>
    <property type="project" value="InterPro"/>
</dbReference>
<dbReference type="GO" id="GO:0006260">
    <property type="term" value="P:DNA replication"/>
    <property type="evidence" value="ECO:0007669"/>
    <property type="project" value="UniProtKB-KW"/>
</dbReference>
<dbReference type="CDD" id="cd18808">
    <property type="entry name" value="SF1_C_Upf1"/>
    <property type="match status" value="1"/>
</dbReference>
<protein>
    <recommendedName>
        <fullName evidence="4">DNA helicase</fullName>
        <ecNumber evidence="4">3.6.4.12</ecNumber>
    </recommendedName>
</protein>
<feature type="domain" description="DNA2/NAM7 helicase helicase" evidence="24">
    <location>
        <begin position="722"/>
        <end position="811"/>
    </location>
</feature>
<keyword evidence="5" id="KW-0004">4Fe-4S</keyword>
<dbReference type="GO" id="GO:0005737">
    <property type="term" value="C:cytoplasm"/>
    <property type="evidence" value="ECO:0007669"/>
    <property type="project" value="TreeGrafter"/>
</dbReference>
<comment type="subcellular location">
    <subcellularLocation>
        <location evidence="2">Nucleus</location>
    </subcellularLocation>
</comment>
<dbReference type="InterPro" id="IPR027417">
    <property type="entry name" value="P-loop_NTPase"/>
</dbReference>
<comment type="similarity">
    <text evidence="3">Belongs to the DNA2/NAM7 helicase family.</text>
</comment>
<evidence type="ECO:0000256" key="3">
    <source>
        <dbReference type="ARBA" id="ARBA00007913"/>
    </source>
</evidence>
<keyword evidence="10" id="KW-0227">DNA damage</keyword>
<dbReference type="GO" id="GO:0031145">
    <property type="term" value="P:anaphase-promoting complex-dependent catabolic process"/>
    <property type="evidence" value="ECO:0007669"/>
    <property type="project" value="InterPro"/>
</dbReference>
<dbReference type="EMBL" id="AAZO01005435">
    <property type="status" value="NOT_ANNOTATED_CDS"/>
    <property type="molecule type" value="Genomic_DNA"/>
</dbReference>
<evidence type="ECO:0000259" key="23">
    <source>
        <dbReference type="Pfam" id="PF08696"/>
    </source>
</evidence>
<evidence type="ECO:0000256" key="20">
    <source>
        <dbReference type="ARBA" id="ARBA00023268"/>
    </source>
</evidence>
<dbReference type="SUPFAM" id="SSF52540">
    <property type="entry name" value="P-loop containing nucleoside triphosphate hydrolases"/>
    <property type="match status" value="1"/>
</dbReference>
<feature type="region of interest" description="Disordered" evidence="22">
    <location>
        <begin position="27"/>
        <end position="46"/>
    </location>
</feature>
<keyword evidence="14" id="KW-0067">ATP-binding</keyword>